<evidence type="ECO:0000313" key="4">
    <source>
        <dbReference type="Proteomes" id="UP000184031"/>
    </source>
</evidence>
<dbReference type="AlphaFoldDB" id="A0A1M6SEJ7"/>
<name>A0A1M6SEJ7_9FLAO</name>
<dbReference type="Proteomes" id="UP000198940">
    <property type="component" value="Unassembled WGS sequence"/>
</dbReference>
<evidence type="ECO:0000313" key="5">
    <source>
        <dbReference type="Proteomes" id="UP000198940"/>
    </source>
</evidence>
<gene>
    <name evidence="2" type="ORF">SAMN04487891_102419</name>
    <name evidence="3" type="ORF">SAMN05216293_1098</name>
</gene>
<proteinExistence type="predicted"/>
<protein>
    <recommendedName>
        <fullName evidence="6">Secreted protein</fullName>
    </recommendedName>
</protein>
<dbReference type="Proteomes" id="UP000184031">
    <property type="component" value="Unassembled WGS sequence"/>
</dbReference>
<accession>A0A1M6SEJ7</accession>
<evidence type="ECO:0000313" key="3">
    <source>
        <dbReference type="EMBL" id="SHK42987.1"/>
    </source>
</evidence>
<dbReference type="OrthoDB" id="1453093at2"/>
<organism evidence="3 4">
    <name type="scientific">Flagellimonas taeanensis</name>
    <dbReference type="NCBI Taxonomy" id="1005926"/>
    <lineage>
        <taxon>Bacteria</taxon>
        <taxon>Pseudomonadati</taxon>
        <taxon>Bacteroidota</taxon>
        <taxon>Flavobacteriia</taxon>
        <taxon>Flavobacteriales</taxon>
        <taxon>Flavobacteriaceae</taxon>
        <taxon>Flagellimonas</taxon>
    </lineage>
</organism>
<dbReference type="STRING" id="1055723.SAMN05216293_1098"/>
<keyword evidence="5" id="KW-1185">Reference proteome</keyword>
<dbReference type="EMBL" id="FRAT01000002">
    <property type="protein sequence ID" value="SHK42987.1"/>
    <property type="molecule type" value="Genomic_DNA"/>
</dbReference>
<sequence length="84" mass="8934">MKTLKNGFLMPVAAIIFAVAASAFTATSSTEEVDYTGYLNTTSPCSQPIACAPSGIDLCEQGDQQAFGKYVLSQTSCPRVMYKP</sequence>
<evidence type="ECO:0000256" key="1">
    <source>
        <dbReference type="SAM" id="SignalP"/>
    </source>
</evidence>
<dbReference type="InterPro" id="IPR045391">
    <property type="entry name" value="DUF6520"/>
</dbReference>
<evidence type="ECO:0000313" key="2">
    <source>
        <dbReference type="EMBL" id="SFB80264.1"/>
    </source>
</evidence>
<reference evidence="3 4" key="1">
    <citation type="submission" date="2016-11" db="EMBL/GenBank/DDBJ databases">
        <authorList>
            <person name="Varghese N."/>
            <person name="Submissions S."/>
        </authorList>
    </citation>
    <scope>NUCLEOTIDE SEQUENCE [LARGE SCALE GENOMIC DNA]</scope>
    <source>
        <strain evidence="3 4">CGMCC 1.12174</strain>
        <strain evidence="2 5">DSM 26351</strain>
    </source>
</reference>
<evidence type="ECO:0008006" key="6">
    <source>
        <dbReference type="Google" id="ProtNLM"/>
    </source>
</evidence>
<comment type="caution">
    <text evidence="3">The sequence shown here is derived from an EMBL/GenBank/DDBJ whole genome shotgun (WGS) entry which is preliminary data.</text>
</comment>
<dbReference type="RefSeq" id="WP_072877713.1">
    <property type="nucleotide sequence ID" value="NZ_FOKU01000002.1"/>
</dbReference>
<feature type="signal peptide" evidence="1">
    <location>
        <begin position="1"/>
        <end position="23"/>
    </location>
</feature>
<feature type="chain" id="PRO_5009920861" description="Secreted protein" evidence="1">
    <location>
        <begin position="24"/>
        <end position="84"/>
    </location>
</feature>
<dbReference type="Pfam" id="PF20130">
    <property type="entry name" value="DUF6520"/>
    <property type="match status" value="1"/>
</dbReference>
<keyword evidence="1" id="KW-0732">Signal</keyword>
<dbReference type="EMBL" id="FOKU01000002">
    <property type="protein sequence ID" value="SFB80264.1"/>
    <property type="molecule type" value="Genomic_DNA"/>
</dbReference>